<organism evidence="1 2">
    <name type="scientific">Laetiporus sulphureus 93-53</name>
    <dbReference type="NCBI Taxonomy" id="1314785"/>
    <lineage>
        <taxon>Eukaryota</taxon>
        <taxon>Fungi</taxon>
        <taxon>Dikarya</taxon>
        <taxon>Basidiomycota</taxon>
        <taxon>Agaricomycotina</taxon>
        <taxon>Agaricomycetes</taxon>
        <taxon>Polyporales</taxon>
        <taxon>Laetiporus</taxon>
    </lineage>
</organism>
<dbReference type="Proteomes" id="UP000076871">
    <property type="component" value="Unassembled WGS sequence"/>
</dbReference>
<dbReference type="GeneID" id="63830153"/>
<sequence length="93" mass="10005">MRCCDCIPKSSNTPRHANVSRFLCSRDSIPHVHKVLSSPSKTPSCCSPSCVRAALRIRALISSSSVLAGSTPFLSVSRTHPVRCAGYDVEDTT</sequence>
<dbReference type="EMBL" id="KV427616">
    <property type="protein sequence ID" value="KZT08116.1"/>
    <property type="molecule type" value="Genomic_DNA"/>
</dbReference>
<proteinExistence type="predicted"/>
<keyword evidence="2" id="KW-1185">Reference proteome</keyword>
<protein>
    <submittedName>
        <fullName evidence="1">Uncharacterized protein</fullName>
    </submittedName>
</protein>
<accession>A0A165F0P3</accession>
<name>A0A165F0P3_9APHY</name>
<dbReference type="RefSeq" id="XP_040765856.1">
    <property type="nucleotide sequence ID" value="XM_040913125.1"/>
</dbReference>
<dbReference type="InParanoid" id="A0A165F0P3"/>
<evidence type="ECO:0000313" key="1">
    <source>
        <dbReference type="EMBL" id="KZT08116.1"/>
    </source>
</evidence>
<reference evidence="1 2" key="1">
    <citation type="journal article" date="2016" name="Mol. Biol. Evol.">
        <title>Comparative Genomics of Early-Diverging Mushroom-Forming Fungi Provides Insights into the Origins of Lignocellulose Decay Capabilities.</title>
        <authorList>
            <person name="Nagy L.G."/>
            <person name="Riley R."/>
            <person name="Tritt A."/>
            <person name="Adam C."/>
            <person name="Daum C."/>
            <person name="Floudas D."/>
            <person name="Sun H."/>
            <person name="Yadav J.S."/>
            <person name="Pangilinan J."/>
            <person name="Larsson K.H."/>
            <person name="Matsuura K."/>
            <person name="Barry K."/>
            <person name="Labutti K."/>
            <person name="Kuo R."/>
            <person name="Ohm R.A."/>
            <person name="Bhattacharya S.S."/>
            <person name="Shirouzu T."/>
            <person name="Yoshinaga Y."/>
            <person name="Martin F.M."/>
            <person name="Grigoriev I.V."/>
            <person name="Hibbett D.S."/>
        </authorList>
    </citation>
    <scope>NUCLEOTIDE SEQUENCE [LARGE SCALE GENOMIC DNA]</scope>
    <source>
        <strain evidence="1 2">93-53</strain>
    </source>
</reference>
<evidence type="ECO:0000313" key="2">
    <source>
        <dbReference type="Proteomes" id="UP000076871"/>
    </source>
</evidence>
<dbReference type="AlphaFoldDB" id="A0A165F0P3"/>
<gene>
    <name evidence="1" type="ORF">LAESUDRAFT_76259</name>
</gene>